<evidence type="ECO:0000256" key="3">
    <source>
        <dbReference type="ARBA" id="ARBA00022723"/>
    </source>
</evidence>
<dbReference type="InterPro" id="IPR003726">
    <property type="entry name" value="HCY_dom"/>
</dbReference>
<dbReference type="OrthoDB" id="9803687at2"/>
<dbReference type="PANTHER" id="PTHR46015:SF1">
    <property type="entry name" value="HOMOCYSTEINE S-METHYLTRANSFERASE-LIKE ISOFORM 1"/>
    <property type="match status" value="1"/>
</dbReference>
<dbReference type="STRING" id="915059.NH26_00115"/>
<comment type="caution">
    <text evidence="8">The sequence shown here is derived from an EMBL/GenBank/DDBJ whole genome shotgun (WGS) entry which is preliminary data.</text>
</comment>
<gene>
    <name evidence="8" type="ORF">NH26_00115</name>
</gene>
<evidence type="ECO:0000256" key="1">
    <source>
        <dbReference type="ARBA" id="ARBA00022603"/>
    </source>
</evidence>
<feature type="binding site" evidence="5 6">
    <location>
        <position position="284"/>
    </location>
    <ligand>
        <name>Zn(2+)</name>
        <dbReference type="ChEBI" id="CHEBI:29105"/>
    </ligand>
</feature>
<dbReference type="InterPro" id="IPR051486">
    <property type="entry name" value="Hcy_S-methyltransferase"/>
</dbReference>
<evidence type="ECO:0000259" key="7">
    <source>
        <dbReference type="PROSITE" id="PS50970"/>
    </source>
</evidence>
<feature type="binding site" evidence="5 6">
    <location>
        <position position="217"/>
    </location>
    <ligand>
        <name>Zn(2+)</name>
        <dbReference type="ChEBI" id="CHEBI:29105"/>
    </ligand>
</feature>
<dbReference type="GO" id="GO:0033528">
    <property type="term" value="P:S-methylmethionine cycle"/>
    <property type="evidence" value="ECO:0007669"/>
    <property type="project" value="TreeGrafter"/>
</dbReference>
<name>A0A1S1YV05_FLAPC</name>
<accession>A0A1S1YV05</accession>
<feature type="binding site" evidence="5 6">
    <location>
        <position position="283"/>
    </location>
    <ligand>
        <name>Zn(2+)</name>
        <dbReference type="ChEBI" id="CHEBI:29105"/>
    </ligand>
</feature>
<dbReference type="Gene3D" id="3.20.20.330">
    <property type="entry name" value="Homocysteine-binding-like domain"/>
    <property type="match status" value="1"/>
</dbReference>
<evidence type="ECO:0000256" key="5">
    <source>
        <dbReference type="PIRSR" id="PIRSR037505-2"/>
    </source>
</evidence>
<keyword evidence="9" id="KW-1185">Reference proteome</keyword>
<dbReference type="SUPFAM" id="SSF82282">
    <property type="entry name" value="Homocysteine S-methyltransferase"/>
    <property type="match status" value="1"/>
</dbReference>
<evidence type="ECO:0000313" key="8">
    <source>
        <dbReference type="EMBL" id="OHX64856.1"/>
    </source>
</evidence>
<dbReference type="InterPro" id="IPR036589">
    <property type="entry name" value="HCY_dom_sf"/>
</dbReference>
<dbReference type="RefSeq" id="WP_044228696.1">
    <property type="nucleotide sequence ID" value="NZ_JRYR02000001.1"/>
</dbReference>
<dbReference type="Pfam" id="PF02574">
    <property type="entry name" value="S-methyl_trans"/>
    <property type="match status" value="1"/>
</dbReference>
<evidence type="ECO:0000256" key="2">
    <source>
        <dbReference type="ARBA" id="ARBA00022679"/>
    </source>
</evidence>
<dbReference type="PANTHER" id="PTHR46015">
    <property type="entry name" value="ZGC:172121"/>
    <property type="match status" value="1"/>
</dbReference>
<keyword evidence="4 5" id="KW-0862">Zinc</keyword>
<feature type="domain" description="Hcy-binding" evidence="7">
    <location>
        <begin position="1"/>
        <end position="298"/>
    </location>
</feature>
<dbReference type="GO" id="GO:0008898">
    <property type="term" value="F:S-adenosylmethionine-homocysteine S-methyltransferase activity"/>
    <property type="evidence" value="ECO:0007669"/>
    <property type="project" value="TreeGrafter"/>
</dbReference>
<keyword evidence="1 6" id="KW-0489">Methyltransferase</keyword>
<sequence>MKLNNELYILDGGLSNAIKRLGGNINDELWTAQLIDKNSDLIVKAHLNYLNAGADIIITSSYQASIDGFTSKGYTLNEAEELIIKTTNLALKAKKEYQKGSSKEVYIAGSIGPYAAYLADGSEYTGQYSVDKSILYEFHQKRIKLLDKTPIDLFAVETIPSLEEVEVLNEILHDTIHKAWVSVVCKNGKELSDGTSIKEVAQLISSNTNILGIGINCTHPKYIKSLISEILNSDYNNNIVIYPNAGMVYDADTKNWIGTSKPEEFIHLAKKWKKLGVKIIGGCCEIGEDHIKKLNDELRN</sequence>
<keyword evidence="2 6" id="KW-0808">Transferase</keyword>
<dbReference type="GO" id="GO:0032259">
    <property type="term" value="P:methylation"/>
    <property type="evidence" value="ECO:0007669"/>
    <property type="project" value="UniProtKB-KW"/>
</dbReference>
<comment type="cofactor">
    <cofactor evidence="5">
        <name>Zn(2+)</name>
        <dbReference type="ChEBI" id="CHEBI:29105"/>
    </cofactor>
    <text evidence="5">Binds 1 zinc ion per subunit.</text>
</comment>
<reference evidence="8 9" key="1">
    <citation type="journal article" date="2012" name="Int. J. Syst. Evol. Microbiol.">
        <title>Flammeovirga pacifica sp. nov., isolated from deep-sea sediment.</title>
        <authorList>
            <person name="Xu H."/>
            <person name="Fu Y."/>
            <person name="Yang N."/>
            <person name="Ding Z."/>
            <person name="Lai Q."/>
            <person name="Zeng R."/>
        </authorList>
    </citation>
    <scope>NUCLEOTIDE SEQUENCE [LARGE SCALE GENOMIC DNA]</scope>
    <source>
        <strain evidence="9">DSM 24597 / LMG 26175 / WPAGA1</strain>
    </source>
</reference>
<evidence type="ECO:0000256" key="4">
    <source>
        <dbReference type="ARBA" id="ARBA00022833"/>
    </source>
</evidence>
<dbReference type="GO" id="GO:0008270">
    <property type="term" value="F:zinc ion binding"/>
    <property type="evidence" value="ECO:0007669"/>
    <property type="project" value="InterPro"/>
</dbReference>
<evidence type="ECO:0000256" key="6">
    <source>
        <dbReference type="PROSITE-ProRule" id="PRU00333"/>
    </source>
</evidence>
<protein>
    <submittedName>
        <fullName evidence="8">Homocysteine S-methyltransferase</fullName>
    </submittedName>
</protein>
<dbReference type="GO" id="GO:0009086">
    <property type="term" value="P:methionine biosynthetic process"/>
    <property type="evidence" value="ECO:0007669"/>
    <property type="project" value="InterPro"/>
</dbReference>
<dbReference type="InterPro" id="IPR017226">
    <property type="entry name" value="BHMT-like"/>
</dbReference>
<proteinExistence type="predicted"/>
<dbReference type="EMBL" id="JRYR02000001">
    <property type="protein sequence ID" value="OHX64856.1"/>
    <property type="molecule type" value="Genomic_DNA"/>
</dbReference>
<organism evidence="8 9">
    <name type="scientific">Flammeovirga pacifica</name>
    <dbReference type="NCBI Taxonomy" id="915059"/>
    <lineage>
        <taxon>Bacteria</taxon>
        <taxon>Pseudomonadati</taxon>
        <taxon>Bacteroidota</taxon>
        <taxon>Cytophagia</taxon>
        <taxon>Cytophagales</taxon>
        <taxon>Flammeovirgaceae</taxon>
        <taxon>Flammeovirga</taxon>
    </lineage>
</organism>
<dbReference type="PROSITE" id="PS50970">
    <property type="entry name" value="HCY"/>
    <property type="match status" value="1"/>
</dbReference>
<evidence type="ECO:0000313" key="9">
    <source>
        <dbReference type="Proteomes" id="UP000179797"/>
    </source>
</evidence>
<dbReference type="NCBIfam" id="NF007020">
    <property type="entry name" value="PRK09485.1"/>
    <property type="match status" value="1"/>
</dbReference>
<dbReference type="Proteomes" id="UP000179797">
    <property type="component" value="Unassembled WGS sequence"/>
</dbReference>
<keyword evidence="3 5" id="KW-0479">Metal-binding</keyword>
<dbReference type="PIRSF" id="PIRSF037505">
    <property type="entry name" value="Betaine_HMT"/>
    <property type="match status" value="1"/>
</dbReference>
<dbReference type="AlphaFoldDB" id="A0A1S1YV05"/>